<feature type="transmembrane region" description="Helical" evidence="5">
    <location>
        <begin position="139"/>
        <end position="165"/>
    </location>
</feature>
<keyword evidence="4 5" id="KW-0472">Membrane</keyword>
<dbReference type="Pfam" id="PF04893">
    <property type="entry name" value="Yip1"/>
    <property type="match status" value="1"/>
</dbReference>
<evidence type="ECO:0000256" key="3">
    <source>
        <dbReference type="ARBA" id="ARBA00022989"/>
    </source>
</evidence>
<comment type="caution">
    <text evidence="7">The sequence shown here is derived from an EMBL/GenBank/DDBJ whole genome shotgun (WGS) entry which is preliminary data.</text>
</comment>
<dbReference type="RefSeq" id="WP_107674688.1">
    <property type="nucleotide sequence ID" value="NZ_PZKE01000028.1"/>
</dbReference>
<dbReference type="EMBL" id="PZKE01000028">
    <property type="protein sequence ID" value="PTE12784.1"/>
    <property type="molecule type" value="Genomic_DNA"/>
</dbReference>
<evidence type="ECO:0000313" key="7">
    <source>
        <dbReference type="EMBL" id="PTE12784.1"/>
    </source>
</evidence>
<evidence type="ECO:0000256" key="1">
    <source>
        <dbReference type="ARBA" id="ARBA00004141"/>
    </source>
</evidence>
<gene>
    <name evidence="7" type="ORF">C5F44_16720</name>
</gene>
<dbReference type="GO" id="GO:0016020">
    <property type="term" value="C:membrane"/>
    <property type="evidence" value="ECO:0007669"/>
    <property type="project" value="UniProtKB-SubCell"/>
</dbReference>
<sequence length="172" mass="18378">MAVSTDILATWARPRKVFRQILDRSRGEGQALAYLLAACLLIFVAQWPRLAREAHFARQTAEAAGTPPDQVPGLQALIGINMFALLFMAPLIFYALAGLAHLVARALGGTGTPLASRLALFWALLATAPWMLFQGLVSGFIGAGPALTATGVVVALAFLGLWLTLMREAHRA</sequence>
<protein>
    <recommendedName>
        <fullName evidence="6">Yip1 domain-containing protein</fullName>
    </recommendedName>
</protein>
<evidence type="ECO:0000256" key="2">
    <source>
        <dbReference type="ARBA" id="ARBA00022692"/>
    </source>
</evidence>
<name>A0A2T4J4G5_FUSBL</name>
<keyword evidence="8" id="KW-1185">Reference proteome</keyword>
<feature type="transmembrane region" description="Helical" evidence="5">
    <location>
        <begin position="31"/>
        <end position="48"/>
    </location>
</feature>
<keyword evidence="2 5" id="KW-0812">Transmembrane</keyword>
<evidence type="ECO:0000256" key="5">
    <source>
        <dbReference type="SAM" id="Phobius"/>
    </source>
</evidence>
<evidence type="ECO:0000313" key="8">
    <source>
        <dbReference type="Proteomes" id="UP000241362"/>
    </source>
</evidence>
<comment type="subcellular location">
    <subcellularLocation>
        <location evidence="1">Membrane</location>
        <topology evidence="1">Multi-pass membrane protein</topology>
    </subcellularLocation>
</comment>
<accession>A0A2T4J4G5</accession>
<keyword evidence="3 5" id="KW-1133">Transmembrane helix</keyword>
<dbReference type="AlphaFoldDB" id="A0A2T4J4G5"/>
<dbReference type="Proteomes" id="UP000241362">
    <property type="component" value="Unassembled WGS sequence"/>
</dbReference>
<dbReference type="InterPro" id="IPR006977">
    <property type="entry name" value="Yip1_dom"/>
</dbReference>
<feature type="transmembrane region" description="Helical" evidence="5">
    <location>
        <begin position="76"/>
        <end position="102"/>
    </location>
</feature>
<feature type="domain" description="Yip1" evidence="6">
    <location>
        <begin position="10"/>
        <end position="171"/>
    </location>
</feature>
<evidence type="ECO:0000256" key="4">
    <source>
        <dbReference type="ARBA" id="ARBA00023136"/>
    </source>
</evidence>
<proteinExistence type="predicted"/>
<feature type="transmembrane region" description="Helical" evidence="5">
    <location>
        <begin position="114"/>
        <end position="133"/>
    </location>
</feature>
<organism evidence="7 8">
    <name type="scientific">Fuscovulum blasticum DSM 2131</name>
    <dbReference type="NCBI Taxonomy" id="1188250"/>
    <lineage>
        <taxon>Bacteria</taxon>
        <taxon>Pseudomonadati</taxon>
        <taxon>Pseudomonadota</taxon>
        <taxon>Alphaproteobacteria</taxon>
        <taxon>Rhodobacterales</taxon>
        <taxon>Paracoccaceae</taxon>
        <taxon>Pseudogemmobacter</taxon>
    </lineage>
</organism>
<reference evidence="7 8" key="1">
    <citation type="submission" date="2018-03" db="EMBL/GenBank/DDBJ databases">
        <title>Rhodobacter blasticus.</title>
        <authorList>
            <person name="Meyer T.E."/>
            <person name="Miller S."/>
            <person name="Lodha T."/>
            <person name="Gandham S."/>
            <person name="Chintalapati S."/>
            <person name="Chintalapati V.R."/>
        </authorList>
    </citation>
    <scope>NUCLEOTIDE SEQUENCE [LARGE SCALE GENOMIC DNA]</scope>
    <source>
        <strain evidence="7 8">DSM 2131</strain>
    </source>
</reference>
<evidence type="ECO:0000259" key="6">
    <source>
        <dbReference type="Pfam" id="PF04893"/>
    </source>
</evidence>